<dbReference type="HOGENOM" id="CLU_1414054_0_0_10"/>
<evidence type="ECO:0000313" key="2">
    <source>
        <dbReference type="Proteomes" id="UP000004407"/>
    </source>
</evidence>
<gene>
    <name evidence="1" type="ORF">HMPREF0673_01451</name>
</gene>
<dbReference type="RefSeq" id="WP_007899624.1">
    <property type="nucleotide sequence ID" value="NZ_JH379423.1"/>
</dbReference>
<name>G6AXU4_9BACT</name>
<organism evidence="1 2">
    <name type="scientific">Leyella stercorea DSM 18206</name>
    <dbReference type="NCBI Taxonomy" id="1002367"/>
    <lineage>
        <taxon>Bacteria</taxon>
        <taxon>Pseudomonadati</taxon>
        <taxon>Bacteroidota</taxon>
        <taxon>Bacteroidia</taxon>
        <taxon>Bacteroidales</taxon>
        <taxon>Prevotellaceae</taxon>
        <taxon>Leyella</taxon>
    </lineage>
</organism>
<evidence type="ECO:0000313" key="1">
    <source>
        <dbReference type="EMBL" id="EHJ40105.1"/>
    </source>
</evidence>
<dbReference type="PATRIC" id="fig|1002367.3.peg.1168"/>
<dbReference type="eggNOG" id="ENOG503156F">
    <property type="taxonomic scope" value="Bacteria"/>
</dbReference>
<dbReference type="AlphaFoldDB" id="G6AXU4"/>
<dbReference type="EMBL" id="AFZZ01000127">
    <property type="protein sequence ID" value="EHJ40105.1"/>
    <property type="molecule type" value="Genomic_DNA"/>
</dbReference>
<protein>
    <submittedName>
        <fullName evidence="1">Uncharacterized protein</fullName>
    </submittedName>
</protein>
<reference evidence="1 2" key="1">
    <citation type="submission" date="2011-08" db="EMBL/GenBank/DDBJ databases">
        <authorList>
            <person name="Weinstock G."/>
            <person name="Sodergren E."/>
            <person name="Clifton S."/>
            <person name="Fulton L."/>
            <person name="Fulton B."/>
            <person name="Courtney L."/>
            <person name="Fronick C."/>
            <person name="Harrison M."/>
            <person name="Strong C."/>
            <person name="Farmer C."/>
            <person name="Delahaunty K."/>
            <person name="Markovic C."/>
            <person name="Hall O."/>
            <person name="Minx P."/>
            <person name="Tomlinson C."/>
            <person name="Mitreva M."/>
            <person name="Hou S."/>
            <person name="Chen J."/>
            <person name="Wollam A."/>
            <person name="Pepin K.H."/>
            <person name="Johnson M."/>
            <person name="Bhonagiri V."/>
            <person name="Zhang X."/>
            <person name="Suruliraj S."/>
            <person name="Warren W."/>
            <person name="Chinwalla A."/>
            <person name="Mardis E.R."/>
            <person name="Wilson R.K."/>
        </authorList>
    </citation>
    <scope>NUCLEOTIDE SEQUENCE [LARGE SCALE GENOMIC DNA]</scope>
    <source>
        <strain evidence="1 2">DSM 18206</strain>
    </source>
</reference>
<sequence>MEKTDFFVCRCHDVSHQMVLETLEPMENEEHVVYGCFHIVHLEFWEKLKNATKYLFGKKRKDGDFDSLLLRPEDADRMEWFANFLDRGDSDTDKVAVPFHFTFCSNENVYDVAFEAYQNTLTDGSVQTKYEMSVSVSLKPGNVFYRLYRAAKYLLGYCSCYGDFDSFEFMPTDAAKLHRMVSGLNFCRKMPK</sequence>
<comment type="caution">
    <text evidence="1">The sequence shown here is derived from an EMBL/GenBank/DDBJ whole genome shotgun (WGS) entry which is preliminary data.</text>
</comment>
<dbReference type="Proteomes" id="UP000004407">
    <property type="component" value="Unassembled WGS sequence"/>
</dbReference>
<accession>G6AXU4</accession>
<dbReference type="GeneID" id="78337125"/>
<proteinExistence type="predicted"/>